<reference evidence="1 2" key="1">
    <citation type="submission" date="2020-02" db="EMBL/GenBank/DDBJ databases">
        <authorList>
            <person name="Ferguson B K."/>
        </authorList>
    </citation>
    <scope>NUCLEOTIDE SEQUENCE [LARGE SCALE GENOMIC DNA]</scope>
</reference>
<name>A0A6H5HU90_9HEMI</name>
<gene>
    <name evidence="1" type="ORF">NTEN_LOCUS23887</name>
</gene>
<proteinExistence type="predicted"/>
<dbReference type="AlphaFoldDB" id="A0A6H5HU90"/>
<organism evidence="1 2">
    <name type="scientific">Nesidiocoris tenuis</name>
    <dbReference type="NCBI Taxonomy" id="355587"/>
    <lineage>
        <taxon>Eukaryota</taxon>
        <taxon>Metazoa</taxon>
        <taxon>Ecdysozoa</taxon>
        <taxon>Arthropoda</taxon>
        <taxon>Hexapoda</taxon>
        <taxon>Insecta</taxon>
        <taxon>Pterygota</taxon>
        <taxon>Neoptera</taxon>
        <taxon>Paraneoptera</taxon>
        <taxon>Hemiptera</taxon>
        <taxon>Heteroptera</taxon>
        <taxon>Panheteroptera</taxon>
        <taxon>Cimicomorpha</taxon>
        <taxon>Miridae</taxon>
        <taxon>Dicyphina</taxon>
        <taxon>Nesidiocoris</taxon>
    </lineage>
</organism>
<dbReference type="EMBL" id="CADCXU010035199">
    <property type="protein sequence ID" value="CAB0020296.1"/>
    <property type="molecule type" value="Genomic_DNA"/>
</dbReference>
<accession>A0A6H5HU90</accession>
<evidence type="ECO:0000313" key="2">
    <source>
        <dbReference type="Proteomes" id="UP000479000"/>
    </source>
</evidence>
<dbReference type="Proteomes" id="UP000479000">
    <property type="component" value="Unassembled WGS sequence"/>
</dbReference>
<feature type="non-terminal residue" evidence="1">
    <location>
        <position position="137"/>
    </location>
</feature>
<sequence>MEWGTGDIPYTTIPNIIQGISQTSNSHGAQCFLEDMIMMEVGKVLWEDCNIPGETQKAKYSYAWPEIRGDAYIQMSITYKADLPVDKIVSTNEMWRYKRNVLKVDCQTDSLILQRAKTLIDEAHRVLQRDRRKDRRV</sequence>
<keyword evidence="2" id="KW-1185">Reference proteome</keyword>
<evidence type="ECO:0000313" key="1">
    <source>
        <dbReference type="EMBL" id="CAB0020296.1"/>
    </source>
</evidence>
<protein>
    <submittedName>
        <fullName evidence="1">Uncharacterized protein</fullName>
    </submittedName>
</protein>